<dbReference type="Gene3D" id="3.20.20.100">
    <property type="entry name" value="NADP-dependent oxidoreductase domain"/>
    <property type="match status" value="1"/>
</dbReference>
<organism evidence="2">
    <name type="scientific">Ustilago sp. SL-2014</name>
    <dbReference type="NCBI Taxonomy" id="1593447"/>
    <lineage>
        <taxon>Eukaryota</taxon>
        <taxon>Fungi</taxon>
        <taxon>Dikarya</taxon>
        <taxon>Basidiomycota</taxon>
        <taxon>Ustilaginomycotina</taxon>
        <taxon>Ustilaginomycetes</taxon>
        <taxon>Ustilaginales</taxon>
        <taxon>Ustilaginaceae</taxon>
        <taxon>Ustilago</taxon>
    </lineage>
</organism>
<evidence type="ECO:0000259" key="1">
    <source>
        <dbReference type="Pfam" id="PF00248"/>
    </source>
</evidence>
<dbReference type="InterPro" id="IPR020471">
    <property type="entry name" value="AKR"/>
</dbReference>
<reference evidence="2" key="1">
    <citation type="submission" date="2014-07" db="EMBL/GenBank/DDBJ databases">
        <authorList>
            <person name="Lopez L."/>
        </authorList>
    </citation>
    <scope>NUCLEOTIDE SEQUENCE</scope>
</reference>
<reference evidence="2" key="2">
    <citation type="journal article" date="2016" name="Appl. Microbiol. Biotechnol.">
        <title>Bioprospecting and evolving alternative xylose and arabinose pathway enzymes for use in Saccharomyces cerevisiae.</title>
        <authorList>
            <person name="Lee S.M."/>
            <person name="Jellison T."/>
            <person name="Alper H.S."/>
        </authorList>
    </citation>
    <scope>NUCLEOTIDE SEQUENCE</scope>
</reference>
<dbReference type="SUPFAM" id="SSF51430">
    <property type="entry name" value="NAD(P)-linked oxidoreductase"/>
    <property type="match status" value="1"/>
</dbReference>
<dbReference type="EMBL" id="KM091626">
    <property type="protein sequence ID" value="AJD81307.1"/>
    <property type="molecule type" value="mRNA"/>
</dbReference>
<dbReference type="PANTHER" id="PTHR11732">
    <property type="entry name" value="ALDO/KETO REDUCTASE"/>
    <property type="match status" value="1"/>
</dbReference>
<accession>A0A0B4ZXX6</accession>
<gene>
    <name evidence="2" type="primary">XR4</name>
</gene>
<evidence type="ECO:0000313" key="2">
    <source>
        <dbReference type="EMBL" id="AJD81307.1"/>
    </source>
</evidence>
<dbReference type="GO" id="GO:0016491">
    <property type="term" value="F:oxidoreductase activity"/>
    <property type="evidence" value="ECO:0007669"/>
    <property type="project" value="InterPro"/>
</dbReference>
<protein>
    <submittedName>
        <fullName evidence="2">Aldo-keto reductase</fullName>
    </submittedName>
</protein>
<feature type="domain" description="NADP-dependent oxidoreductase" evidence="1">
    <location>
        <begin position="291"/>
        <end position="359"/>
    </location>
</feature>
<sequence length="476" mass="52313">MRAVLSRQSRLSGGGCAGGVWEGEDARLQLEHVKPQFEPSRQPLGITTIRSIRSIATHLHPSSSVPHFVGLLQKKQAVHLTTFSILAPRLVGTRSARQLFSSTVTSPLHLRPSIAARMASSQASTSLSGAAASVSSSSTPAGRSRVPSMPRLLYGTAWKGDFTSDLVILALSHGFRGIDTAAQRKHYREDHVGAALDTAQTDLQLDRRDVWVQTKFTPRSGQDWTQPSTIPFGHDEPVAVQVRKSFAASLRNLHPWLDFEPFEEVARKITANSERGVELDAGVEYGDKHGEAYVDSYVLHSPLTTLDRTLNVWAAMESFVQLGLVRQIGVSNVYDAEIFQALSRTTRIAPSIVQNRWHYTTGHDVALLSILSPALAPNECGEPVVYQPFWSITGNPNLLASPAVQESAELLGWTPQQVVYAFLARGMDIPRLTITVLSGTKDEQHMHEAVHAVNNADDPRWTQSHVDAIRKFVYGE</sequence>
<dbReference type="InterPro" id="IPR036812">
    <property type="entry name" value="NAD(P)_OxRdtase_dom_sf"/>
</dbReference>
<name>A0A0B4ZXX6_9BASI</name>
<dbReference type="Pfam" id="PF00248">
    <property type="entry name" value="Aldo_ket_red"/>
    <property type="match status" value="1"/>
</dbReference>
<proteinExistence type="evidence at transcript level"/>
<dbReference type="AlphaFoldDB" id="A0A0B4ZXX6"/>
<dbReference type="InterPro" id="IPR023210">
    <property type="entry name" value="NADP_OxRdtase_dom"/>
</dbReference>